<dbReference type="EMBL" id="KN838518">
    <property type="protein sequence ID" value="KIJ22255.1"/>
    <property type="molecule type" value="Genomic_DNA"/>
</dbReference>
<evidence type="ECO:0000256" key="1">
    <source>
        <dbReference type="SAM" id="SignalP"/>
    </source>
</evidence>
<sequence>MSISKLPAFLLFTFLFLVRNSHANFTFSYTPPTSCDDFTIKWTPDAVGNVEILLIPEHRMQKRYSISASAGNHTVTSSDFNFSPADKFVIVLTDATNFTSISDLITVGGVANPDCNTVDIESQPFNFHIEPEHPFLVACQSVDIIWNGSYVPPITIRVSYY</sequence>
<gene>
    <name evidence="2" type="ORF">M422DRAFT_277407</name>
</gene>
<reference evidence="2 3" key="1">
    <citation type="submission" date="2014-06" db="EMBL/GenBank/DDBJ databases">
        <title>Evolutionary Origins and Diversification of the Mycorrhizal Mutualists.</title>
        <authorList>
            <consortium name="DOE Joint Genome Institute"/>
            <consortium name="Mycorrhizal Genomics Consortium"/>
            <person name="Kohler A."/>
            <person name="Kuo A."/>
            <person name="Nagy L.G."/>
            <person name="Floudas D."/>
            <person name="Copeland A."/>
            <person name="Barry K.W."/>
            <person name="Cichocki N."/>
            <person name="Veneault-Fourrey C."/>
            <person name="LaButti K."/>
            <person name="Lindquist E.A."/>
            <person name="Lipzen A."/>
            <person name="Lundell T."/>
            <person name="Morin E."/>
            <person name="Murat C."/>
            <person name="Riley R."/>
            <person name="Ohm R."/>
            <person name="Sun H."/>
            <person name="Tunlid A."/>
            <person name="Henrissat B."/>
            <person name="Grigoriev I.V."/>
            <person name="Hibbett D.S."/>
            <person name="Martin F."/>
        </authorList>
    </citation>
    <scope>NUCLEOTIDE SEQUENCE [LARGE SCALE GENOMIC DNA]</scope>
    <source>
        <strain evidence="2 3">SS14</strain>
    </source>
</reference>
<accession>A0A0C9UAR6</accession>
<keyword evidence="1" id="KW-0732">Signal</keyword>
<feature type="signal peptide" evidence="1">
    <location>
        <begin position="1"/>
        <end position="23"/>
    </location>
</feature>
<proteinExistence type="predicted"/>
<evidence type="ECO:0000313" key="2">
    <source>
        <dbReference type="EMBL" id="KIJ22255.1"/>
    </source>
</evidence>
<feature type="chain" id="PRO_5002204674" evidence="1">
    <location>
        <begin position="24"/>
        <end position="161"/>
    </location>
</feature>
<dbReference type="OrthoDB" id="2591431at2759"/>
<protein>
    <submittedName>
        <fullName evidence="2">Uncharacterized protein</fullName>
    </submittedName>
</protein>
<keyword evidence="3" id="KW-1185">Reference proteome</keyword>
<dbReference type="Proteomes" id="UP000054279">
    <property type="component" value="Unassembled WGS sequence"/>
</dbReference>
<evidence type="ECO:0000313" key="3">
    <source>
        <dbReference type="Proteomes" id="UP000054279"/>
    </source>
</evidence>
<dbReference type="HOGENOM" id="CLU_1644772_0_0_1"/>
<name>A0A0C9UAR6_SPHS4</name>
<dbReference type="AlphaFoldDB" id="A0A0C9UAR6"/>
<organism evidence="2 3">
    <name type="scientific">Sphaerobolus stellatus (strain SS14)</name>
    <dbReference type="NCBI Taxonomy" id="990650"/>
    <lineage>
        <taxon>Eukaryota</taxon>
        <taxon>Fungi</taxon>
        <taxon>Dikarya</taxon>
        <taxon>Basidiomycota</taxon>
        <taxon>Agaricomycotina</taxon>
        <taxon>Agaricomycetes</taxon>
        <taxon>Phallomycetidae</taxon>
        <taxon>Geastrales</taxon>
        <taxon>Sphaerobolaceae</taxon>
        <taxon>Sphaerobolus</taxon>
    </lineage>
</organism>